<protein>
    <recommendedName>
        <fullName evidence="2">HEAT repeat protein</fullName>
    </recommendedName>
</protein>
<name>A0A7C3I5F4_9SPIR</name>
<dbReference type="AlphaFoldDB" id="A0A7C3I5F4"/>
<reference evidence="1" key="1">
    <citation type="journal article" date="2020" name="mSystems">
        <title>Genome- and Community-Level Interaction Insights into Carbon Utilization and Element Cycling Functions of Hydrothermarchaeota in Hydrothermal Sediment.</title>
        <authorList>
            <person name="Zhou Z."/>
            <person name="Liu Y."/>
            <person name="Xu W."/>
            <person name="Pan J."/>
            <person name="Luo Z.H."/>
            <person name="Li M."/>
        </authorList>
    </citation>
    <scope>NUCLEOTIDE SEQUENCE [LARGE SCALE GENOMIC DNA]</scope>
    <source>
        <strain evidence="1">SpSt-503</strain>
    </source>
</reference>
<evidence type="ECO:0008006" key="2">
    <source>
        <dbReference type="Google" id="ProtNLM"/>
    </source>
</evidence>
<evidence type="ECO:0000313" key="1">
    <source>
        <dbReference type="EMBL" id="HFH28422.1"/>
    </source>
</evidence>
<proteinExistence type="predicted"/>
<gene>
    <name evidence="1" type="ORF">ENS59_02770</name>
</gene>
<accession>A0A7C3I5F4</accession>
<dbReference type="EMBL" id="DSVL01000085">
    <property type="protein sequence ID" value="HFH28422.1"/>
    <property type="molecule type" value="Genomic_DNA"/>
</dbReference>
<organism evidence="1">
    <name type="scientific">Gracilinema caldarium</name>
    <dbReference type="NCBI Taxonomy" id="215591"/>
    <lineage>
        <taxon>Bacteria</taxon>
        <taxon>Pseudomonadati</taxon>
        <taxon>Spirochaetota</taxon>
        <taxon>Spirochaetia</taxon>
        <taxon>Spirochaetales</taxon>
        <taxon>Breznakiellaceae</taxon>
        <taxon>Gracilinema</taxon>
    </lineage>
</organism>
<sequence length="395" mass="43611">MIRIKQAMKRFISLVLVSLCIVGAFASEAMDVYTLLYQQATSPQERLAVLKSLSDQNIDGAGQLYAQALSQLLQEFPTLKSTAERDAADQSARLLAQLLGNSKYTAAAGDLWRVVENFSNPLVKADALIAMGKLRNLDYAEHIEKLLYSLNLKPATDPEAGEKIAYGAILALEKYQQPTGYLPVFFAATGWYNKRVREQAERSLPYILDNPEAPLSGLIKSSTYSYDIKLLALQRMEGSKAESDAKTRVAVIALSESWRAATMDVKQRVQLGNSRKLAIDMIRRYKTTDTAVLPLLERSYKEGIDTEEKLAAIAALSAIGTDDAARILSNFLLALNAKRKANNITQEDEQFVRAVIPALGATGKSVARPALQSVEYQDWANYVKVLAQDALKQIK</sequence>
<comment type="caution">
    <text evidence="1">The sequence shown here is derived from an EMBL/GenBank/DDBJ whole genome shotgun (WGS) entry which is preliminary data.</text>
</comment>